<dbReference type="PANTHER" id="PTHR44943">
    <property type="entry name" value="CELLULOSE SYNTHASE OPERON PROTEIN C"/>
    <property type="match status" value="1"/>
</dbReference>
<proteinExistence type="predicted"/>
<dbReference type="AlphaFoldDB" id="A0A5D4SWI8"/>
<dbReference type="EMBL" id="VTES01000001">
    <property type="protein sequence ID" value="TYS66572.1"/>
    <property type="molecule type" value="Genomic_DNA"/>
</dbReference>
<dbReference type="InterPro" id="IPR051685">
    <property type="entry name" value="Ycf3/AcsC/BcsC/TPR_MFPF"/>
</dbReference>
<dbReference type="InterPro" id="IPR011990">
    <property type="entry name" value="TPR-like_helical_dom_sf"/>
</dbReference>
<dbReference type="SMART" id="SM00028">
    <property type="entry name" value="TPR"/>
    <property type="match status" value="9"/>
</dbReference>
<dbReference type="RefSeq" id="WP_022544137.1">
    <property type="nucleotide sequence ID" value="NZ_CP160000.1"/>
</dbReference>
<dbReference type="PROSITE" id="PS50005">
    <property type="entry name" value="TPR"/>
    <property type="match status" value="2"/>
</dbReference>
<dbReference type="Gene3D" id="1.25.40.10">
    <property type="entry name" value="Tetratricopeptide repeat domain"/>
    <property type="match status" value="3"/>
</dbReference>
<reference evidence="4 5" key="1">
    <citation type="submission" date="2019-08" db="EMBL/GenBank/DDBJ databases">
        <title>Bacillus genomes from the desert of Cuatro Cienegas, Coahuila.</title>
        <authorList>
            <person name="Olmedo-Alvarez G."/>
        </authorList>
    </citation>
    <scope>NUCLEOTIDE SEQUENCE [LARGE SCALE GENOMIC DNA]</scope>
    <source>
        <strain evidence="4 5">CH37_1T</strain>
    </source>
</reference>
<accession>A0A5D4SWI8</accession>
<protein>
    <submittedName>
        <fullName evidence="4">Tetratricopeptide repeat protein</fullName>
    </submittedName>
</protein>
<evidence type="ECO:0000256" key="3">
    <source>
        <dbReference type="PROSITE-ProRule" id="PRU00339"/>
    </source>
</evidence>
<evidence type="ECO:0000256" key="1">
    <source>
        <dbReference type="ARBA" id="ARBA00022737"/>
    </source>
</evidence>
<keyword evidence="1" id="KW-0677">Repeat</keyword>
<dbReference type="PANTHER" id="PTHR44943:SF8">
    <property type="entry name" value="TPR REPEAT-CONTAINING PROTEIN MJ0263"/>
    <property type="match status" value="1"/>
</dbReference>
<keyword evidence="2 3" id="KW-0802">TPR repeat</keyword>
<feature type="repeat" description="TPR" evidence="3">
    <location>
        <begin position="134"/>
        <end position="167"/>
    </location>
</feature>
<evidence type="ECO:0000313" key="4">
    <source>
        <dbReference type="EMBL" id="TYS66572.1"/>
    </source>
</evidence>
<comment type="caution">
    <text evidence="4">The sequence shown here is derived from an EMBL/GenBank/DDBJ whole genome shotgun (WGS) entry which is preliminary data.</text>
</comment>
<gene>
    <name evidence="4" type="ORF">FZD47_03555</name>
</gene>
<name>A0A5D4SWI8_9BACI</name>
<organism evidence="4 5">
    <name type="scientific">Bacillus infantis</name>
    <dbReference type="NCBI Taxonomy" id="324767"/>
    <lineage>
        <taxon>Bacteria</taxon>
        <taxon>Bacillati</taxon>
        <taxon>Bacillota</taxon>
        <taxon>Bacilli</taxon>
        <taxon>Bacillales</taxon>
        <taxon>Bacillaceae</taxon>
        <taxon>Bacillus</taxon>
    </lineage>
</organism>
<dbReference type="Pfam" id="PF14559">
    <property type="entry name" value="TPR_19"/>
    <property type="match status" value="2"/>
</dbReference>
<feature type="repeat" description="TPR" evidence="3">
    <location>
        <begin position="373"/>
        <end position="406"/>
    </location>
</feature>
<evidence type="ECO:0000256" key="2">
    <source>
        <dbReference type="ARBA" id="ARBA00022803"/>
    </source>
</evidence>
<evidence type="ECO:0000313" key="5">
    <source>
        <dbReference type="Proteomes" id="UP000323732"/>
    </source>
</evidence>
<dbReference type="InterPro" id="IPR019734">
    <property type="entry name" value="TPR_rpt"/>
</dbReference>
<dbReference type="Proteomes" id="UP000323732">
    <property type="component" value="Unassembled WGS sequence"/>
</dbReference>
<dbReference type="SUPFAM" id="SSF48452">
    <property type="entry name" value="TPR-like"/>
    <property type="match status" value="2"/>
</dbReference>
<sequence length="421" mass="48587">MDKVNKIISLLENGQHEEALRDYAQILDKGSHEERFVLAEELFQLGLLEESKALIERLLESYPDEGELLVLLAELHIDLANEEEAMLVLERISEKDPSYPQALLLLADLYQMEGLYEVSEQKLLKAKSILDEEVIIDFALGELYLEQGKFIEAIKSYEKVLETSQEIAGTNVNQRMAEALSAGGAFEEAIPFYEKALEARLEINTLFSYAFTALQAGINRTAIEKFKEVKELDPEYHSLYLHLARAYEREEELENSFEAVQEGIKHDEFNKDLFFYGGRLALKLARENEAEDMLRMALVLDPEFTEAALTLNKLFIKQERYRDVLDIVDTMEAQEEEEPQFLWDAASALQELEEYSLALNKYQQAYTYFKEQSDFLSDYGYFLMEEGKWAEAAEIFKKLLGQDPSNEEYLDIVQRLSGDLM</sequence>
<dbReference type="Pfam" id="PF13424">
    <property type="entry name" value="TPR_12"/>
    <property type="match status" value="1"/>
</dbReference>
<dbReference type="GeneID" id="97350436"/>